<evidence type="ECO:0000313" key="1">
    <source>
        <dbReference type="EMBL" id="QIS10530.1"/>
    </source>
</evidence>
<proteinExistence type="predicted"/>
<sequence length="93" mass="9939">MFDSRNVGSGLPVDSFAGLLELGDNQIGYGYYDSNEIAAAPAVAWNTRTRTGAIGWWNRHRTIQAAVGMTMVLTIGFLPATQNAILSVITHAG</sequence>
<organism evidence="1 2">
    <name type="scientific">Nocardia arthritidis</name>
    <dbReference type="NCBI Taxonomy" id="228602"/>
    <lineage>
        <taxon>Bacteria</taxon>
        <taxon>Bacillati</taxon>
        <taxon>Actinomycetota</taxon>
        <taxon>Actinomycetes</taxon>
        <taxon>Mycobacteriales</taxon>
        <taxon>Nocardiaceae</taxon>
        <taxon>Nocardia</taxon>
    </lineage>
</organism>
<reference evidence="1 2" key="1">
    <citation type="journal article" date="2019" name="ACS Chem. Biol.">
        <title>Identification and Mobilization of a Cryptic Antibiotic Biosynthesis Gene Locus from a Human-Pathogenic Nocardia Isolate.</title>
        <authorList>
            <person name="Herisse M."/>
            <person name="Ishida K."/>
            <person name="Porter J.L."/>
            <person name="Howden B."/>
            <person name="Hertweck C."/>
            <person name="Stinear T.P."/>
            <person name="Pidot S.J."/>
        </authorList>
    </citation>
    <scope>NUCLEOTIDE SEQUENCE [LARGE SCALE GENOMIC DNA]</scope>
    <source>
        <strain evidence="1 2">AUSMDU00012717</strain>
    </source>
</reference>
<accession>A0A6G9YBL9</accession>
<dbReference type="EMBL" id="CP046172">
    <property type="protein sequence ID" value="QIS10530.1"/>
    <property type="molecule type" value="Genomic_DNA"/>
</dbReference>
<keyword evidence="2" id="KW-1185">Reference proteome</keyword>
<protein>
    <submittedName>
        <fullName evidence="1">Uncharacterized protein</fullName>
    </submittedName>
</protein>
<name>A0A6G9YBL9_9NOCA</name>
<dbReference type="Proteomes" id="UP000503540">
    <property type="component" value="Chromosome"/>
</dbReference>
<dbReference type="RefSeq" id="WP_167473496.1">
    <property type="nucleotide sequence ID" value="NZ_CP046172.1"/>
</dbReference>
<dbReference type="AlphaFoldDB" id="A0A6G9YBL9"/>
<evidence type="ECO:0000313" key="2">
    <source>
        <dbReference type="Proteomes" id="UP000503540"/>
    </source>
</evidence>
<dbReference type="KEGG" id="nah:F5544_13205"/>
<gene>
    <name evidence="1" type="ORF">F5544_13205</name>
</gene>